<name>A0A1L8WQV4_9ENTE</name>
<dbReference type="Proteomes" id="UP000182152">
    <property type="component" value="Unassembled WGS sequence"/>
</dbReference>
<evidence type="ECO:0000313" key="7">
    <source>
        <dbReference type="Proteomes" id="UP000182152"/>
    </source>
</evidence>
<protein>
    <submittedName>
        <fullName evidence="6">Glycosyl hydrolase, family 43</fullName>
    </submittedName>
</protein>
<dbReference type="Gene3D" id="2.115.10.20">
    <property type="entry name" value="Glycosyl hydrolase domain, family 43"/>
    <property type="match status" value="1"/>
</dbReference>
<comment type="caution">
    <text evidence="6">The sequence shown here is derived from an EMBL/GenBank/DDBJ whole genome shotgun (WGS) entry which is preliminary data.</text>
</comment>
<evidence type="ECO:0000256" key="3">
    <source>
        <dbReference type="ARBA" id="ARBA00023295"/>
    </source>
</evidence>
<dbReference type="PANTHER" id="PTHR42812">
    <property type="entry name" value="BETA-XYLOSIDASE"/>
    <property type="match status" value="1"/>
</dbReference>
<accession>A0A1L8WQV4</accession>
<dbReference type="STRING" id="150033.RV14_GL001747"/>
<evidence type="ECO:0000256" key="5">
    <source>
        <dbReference type="RuleBase" id="RU361187"/>
    </source>
</evidence>
<dbReference type="InterPro" id="IPR006710">
    <property type="entry name" value="Glyco_hydro_43"/>
</dbReference>
<organism evidence="6 7">
    <name type="scientific">Enterococcus ratti</name>
    <dbReference type="NCBI Taxonomy" id="150033"/>
    <lineage>
        <taxon>Bacteria</taxon>
        <taxon>Bacillati</taxon>
        <taxon>Bacillota</taxon>
        <taxon>Bacilli</taxon>
        <taxon>Lactobacillales</taxon>
        <taxon>Enterococcaceae</taxon>
        <taxon>Enterococcus</taxon>
    </lineage>
</organism>
<keyword evidence="7" id="KW-1185">Reference proteome</keyword>
<dbReference type="EMBL" id="JXLB01000004">
    <property type="protein sequence ID" value="OJG83389.1"/>
    <property type="molecule type" value="Genomic_DNA"/>
</dbReference>
<dbReference type="SUPFAM" id="SSF75005">
    <property type="entry name" value="Arabinanase/levansucrase/invertase"/>
    <property type="match status" value="1"/>
</dbReference>
<evidence type="ECO:0000313" key="6">
    <source>
        <dbReference type="EMBL" id="OJG83389.1"/>
    </source>
</evidence>
<proteinExistence type="inferred from homology"/>
<evidence type="ECO:0000256" key="1">
    <source>
        <dbReference type="ARBA" id="ARBA00009865"/>
    </source>
</evidence>
<keyword evidence="2 5" id="KW-0378">Hydrolase</keyword>
<evidence type="ECO:0000256" key="4">
    <source>
        <dbReference type="PIRSR" id="PIRSR606710-2"/>
    </source>
</evidence>
<sequence>MSSFEWLPGARVYESIDLVNWRHVTDLLHHQVDLTGNPINGSIWAPQLSHADDLFYFVYTDVKSITRPFKDVHNYLMTAKDISGPWSAPIYLNSSGFDPSLFHDERTGKKWLVNEQWDYRLNTPNKSTGIVLQEYDLKKEMLTGPIYPIFSGTTLAKTEAPHIYFENGYYYLLTAEGGTGKGHSVIVCRSKKITGPYELDPHSPILTASDKPNSPLQCTGHGSLVQTKNGTWYMAYLCTRPLEDAAILGRETAIQEVYWTKDHWLRLKGKKSIPQKEITIQTTNETKQQMNHYFLDTFEHGISPKWMHVVFCPARHGVRHTVV</sequence>
<comment type="similarity">
    <text evidence="1 5">Belongs to the glycosyl hydrolase 43 family.</text>
</comment>
<dbReference type="InterPro" id="IPR023296">
    <property type="entry name" value="Glyco_hydro_beta-prop_sf"/>
</dbReference>
<dbReference type="PANTHER" id="PTHR42812:SF12">
    <property type="entry name" value="BETA-XYLOSIDASE-RELATED"/>
    <property type="match status" value="1"/>
</dbReference>
<feature type="site" description="Important for catalytic activity, responsible for pKa modulation of the active site Glu and correct orientation of both the proton donor and substrate" evidence="4">
    <location>
        <position position="98"/>
    </location>
</feature>
<dbReference type="GO" id="GO:0004553">
    <property type="term" value="F:hydrolase activity, hydrolyzing O-glycosyl compounds"/>
    <property type="evidence" value="ECO:0007669"/>
    <property type="project" value="InterPro"/>
</dbReference>
<gene>
    <name evidence="6" type="ORF">RV14_GL001747</name>
</gene>
<dbReference type="InterPro" id="IPR051795">
    <property type="entry name" value="Glycosyl_Hydrlase_43"/>
</dbReference>
<evidence type="ECO:0000256" key="2">
    <source>
        <dbReference type="ARBA" id="ARBA00022801"/>
    </source>
</evidence>
<dbReference type="Pfam" id="PF04616">
    <property type="entry name" value="Glyco_hydro_43"/>
    <property type="match status" value="1"/>
</dbReference>
<dbReference type="GO" id="GO:0005975">
    <property type="term" value="P:carbohydrate metabolic process"/>
    <property type="evidence" value="ECO:0007669"/>
    <property type="project" value="InterPro"/>
</dbReference>
<dbReference type="AlphaFoldDB" id="A0A1L8WQV4"/>
<reference evidence="6 7" key="1">
    <citation type="submission" date="2014-12" db="EMBL/GenBank/DDBJ databases">
        <title>Draft genome sequences of 29 type strains of Enterococci.</title>
        <authorList>
            <person name="Zhong Z."/>
            <person name="Sun Z."/>
            <person name="Liu W."/>
            <person name="Zhang W."/>
            <person name="Zhang H."/>
        </authorList>
    </citation>
    <scope>NUCLEOTIDE SEQUENCE [LARGE SCALE GENOMIC DNA]</scope>
    <source>
        <strain evidence="6 7">DSM 15687</strain>
    </source>
</reference>
<keyword evidence="3 5" id="KW-0326">Glycosidase</keyword>